<gene>
    <name evidence="4" type="ORF">GIX81_10000</name>
</gene>
<reference evidence="4 5" key="1">
    <citation type="submission" date="2019-11" db="EMBL/GenBank/DDBJ databases">
        <title>Draft genome sequence of 12 host-associated Lactobacillus reuteri rodent strains.</title>
        <authorList>
            <person name="Zhang S."/>
            <person name="Ozcam M."/>
            <person name="Van Pijkeren J.P."/>
        </authorList>
    </citation>
    <scope>NUCLEOTIDE SEQUENCE [LARGE SCALE GENOMIC DNA]</scope>
    <source>
        <strain evidence="4 5">Lr4020</strain>
    </source>
</reference>
<dbReference type="SUPFAM" id="SSF52540">
    <property type="entry name" value="P-loop containing nucleoside triphosphate hydrolases"/>
    <property type="match status" value="1"/>
</dbReference>
<dbReference type="RefSeq" id="WP_153705216.1">
    <property type="nucleotide sequence ID" value="NZ_WJNA01000028.1"/>
</dbReference>
<evidence type="ECO:0000256" key="2">
    <source>
        <dbReference type="ARBA" id="ARBA00022840"/>
    </source>
</evidence>
<evidence type="ECO:0000313" key="5">
    <source>
        <dbReference type="Proteomes" id="UP000472879"/>
    </source>
</evidence>
<dbReference type="Gene3D" id="3.40.50.300">
    <property type="entry name" value="P-loop containing nucleotide triphosphate hydrolases"/>
    <property type="match status" value="1"/>
</dbReference>
<comment type="caution">
    <text evidence="4">The sequence shown here is derived from an EMBL/GenBank/DDBJ whole genome shotgun (WGS) entry which is preliminary data.</text>
</comment>
<dbReference type="InterPro" id="IPR014015">
    <property type="entry name" value="Helicase_SF3_DNA-vir"/>
</dbReference>
<proteinExistence type="predicted"/>
<accession>A0A6L5P652</accession>
<dbReference type="Proteomes" id="UP000472879">
    <property type="component" value="Unassembled WGS sequence"/>
</dbReference>
<dbReference type="GO" id="GO:0005524">
    <property type="term" value="F:ATP binding"/>
    <property type="evidence" value="ECO:0007669"/>
    <property type="project" value="UniProtKB-KW"/>
</dbReference>
<feature type="domain" description="SF3 helicase" evidence="3">
    <location>
        <begin position="328"/>
        <end position="498"/>
    </location>
</feature>
<sequence length="688" mass="78879">MQEFIFENQSLNGNVKPMKKISKKLDEILEDAGFLDVNSKTFNMHYYTFSIDKKSSKNVKPYINEFTKTSLLNQVFMSKTKIDDRINLFGQIIVAIEIDDIDEFLKKHPNYTLANLIPVTIESINGDKIDEWLDNFIENNKINLVKNIYFYNELAMVLQIWAVEHDMDANNLVKQLYNAVKYNTLRKQIIAEKVYNDPQTILVGNQLMALNENHIYTAEPTVINNVIDRYLPRAKFDNIMNARKNVHAQLLNSRFKNEVLDDGFKSQNQSIMIKPNGNIQISSPLVGKMENHVNVDYVDMEKNSELKNSEEYKQVIQFLTHISGGKLEQILYMLGFIPLQNTGIVAKARSFFILLGVPGAGKTVLASLLEKIFNNPESSSSCILVSEPNVNKALTDPNLIDANDVKKGQLTLWFDDYQTNSQSNAISYKTGTTINGITSGKRVSGAAKFKQYHDVKLPSLIVIATNVLPQIRQLGTADRVFVFNCNNKLYDDVEIPDEDIATWLNNQKVQEVIFSLIIKYASKLVTMSKQDLDLIFSEENSAQNSLSNINSSLLEFLEAQHITCPFDLIGMGTSTLFETYKDHTHMVAASYRTFKDQIKSLGLDFQRKHFKGNYYSNVIVSGNKVLDNRKMKDMFTRYDALPDKLFNYKTSSDMYTLQHWHENFAIYREEQSKNKQISKLFVPFNFNE</sequence>
<protein>
    <recommendedName>
        <fullName evidence="3">SF3 helicase domain-containing protein</fullName>
    </recommendedName>
</protein>
<name>A0A6L5P652_LIMRT</name>
<dbReference type="AlphaFoldDB" id="A0A6L5P652"/>
<evidence type="ECO:0000259" key="3">
    <source>
        <dbReference type="PROSITE" id="PS51206"/>
    </source>
</evidence>
<dbReference type="EMBL" id="WJNA01000028">
    <property type="protein sequence ID" value="MRH09756.1"/>
    <property type="molecule type" value="Genomic_DNA"/>
</dbReference>
<keyword evidence="1" id="KW-0547">Nucleotide-binding</keyword>
<evidence type="ECO:0000256" key="1">
    <source>
        <dbReference type="ARBA" id="ARBA00022741"/>
    </source>
</evidence>
<dbReference type="PROSITE" id="PS51206">
    <property type="entry name" value="SF3_HELICASE_1"/>
    <property type="match status" value="1"/>
</dbReference>
<evidence type="ECO:0000313" key="4">
    <source>
        <dbReference type="EMBL" id="MRH09756.1"/>
    </source>
</evidence>
<dbReference type="InterPro" id="IPR027417">
    <property type="entry name" value="P-loop_NTPase"/>
</dbReference>
<keyword evidence="2" id="KW-0067">ATP-binding</keyword>
<organism evidence="4 5">
    <name type="scientific">Limosilactobacillus reuteri</name>
    <name type="common">Lactobacillus reuteri</name>
    <dbReference type="NCBI Taxonomy" id="1598"/>
    <lineage>
        <taxon>Bacteria</taxon>
        <taxon>Bacillati</taxon>
        <taxon>Bacillota</taxon>
        <taxon>Bacilli</taxon>
        <taxon>Lactobacillales</taxon>
        <taxon>Lactobacillaceae</taxon>
        <taxon>Limosilactobacillus</taxon>
    </lineage>
</organism>